<feature type="signal peptide" evidence="1">
    <location>
        <begin position="1"/>
        <end position="22"/>
    </location>
</feature>
<evidence type="ECO:0000256" key="1">
    <source>
        <dbReference type="SAM" id="SignalP"/>
    </source>
</evidence>
<accession>A0A5C4MPG1</accession>
<reference evidence="2 3" key="1">
    <citation type="submission" date="2019-06" db="EMBL/GenBank/DDBJ databases">
        <title>YIM 131921 draft genome.</title>
        <authorList>
            <person name="Jiang L."/>
        </authorList>
    </citation>
    <scope>NUCLEOTIDE SEQUENCE [LARGE SCALE GENOMIC DNA]</scope>
    <source>
        <strain evidence="2 3">YIM 131921</strain>
    </source>
</reference>
<dbReference type="EMBL" id="VDFU01000051">
    <property type="protein sequence ID" value="TNC45034.1"/>
    <property type="molecule type" value="Genomic_DNA"/>
</dbReference>
<dbReference type="RefSeq" id="WP_139078978.1">
    <property type="nucleotide sequence ID" value="NZ_VDFU01000051.1"/>
</dbReference>
<dbReference type="AlphaFoldDB" id="A0A5C4MPG1"/>
<evidence type="ECO:0000313" key="3">
    <source>
        <dbReference type="Proteomes" id="UP000305887"/>
    </source>
</evidence>
<sequence length="66" mass="6883">MRKIAIGFALGLATAGASMALAQVAARVDTNGTLFGYTVQANGRTVCTDPSVWLDFRGQGSFIVCD</sequence>
<organism evidence="2 3">
    <name type="scientific">Rubellimicrobium rubrum</name>
    <dbReference type="NCBI Taxonomy" id="2585369"/>
    <lineage>
        <taxon>Bacteria</taxon>
        <taxon>Pseudomonadati</taxon>
        <taxon>Pseudomonadota</taxon>
        <taxon>Alphaproteobacteria</taxon>
        <taxon>Rhodobacterales</taxon>
        <taxon>Roseobacteraceae</taxon>
        <taxon>Rubellimicrobium</taxon>
    </lineage>
</organism>
<keyword evidence="3" id="KW-1185">Reference proteome</keyword>
<comment type="caution">
    <text evidence="2">The sequence shown here is derived from an EMBL/GenBank/DDBJ whole genome shotgun (WGS) entry which is preliminary data.</text>
</comment>
<evidence type="ECO:0000313" key="2">
    <source>
        <dbReference type="EMBL" id="TNC45034.1"/>
    </source>
</evidence>
<keyword evidence="1" id="KW-0732">Signal</keyword>
<protein>
    <submittedName>
        <fullName evidence="2">Uncharacterized protein</fullName>
    </submittedName>
</protein>
<dbReference type="Proteomes" id="UP000305887">
    <property type="component" value="Unassembled WGS sequence"/>
</dbReference>
<feature type="chain" id="PRO_5022905836" evidence="1">
    <location>
        <begin position="23"/>
        <end position="66"/>
    </location>
</feature>
<gene>
    <name evidence="2" type="ORF">FHG66_20335</name>
</gene>
<proteinExistence type="predicted"/>
<dbReference type="OrthoDB" id="7876312at2"/>
<name>A0A5C4MPG1_9RHOB</name>